<feature type="domain" description="DUF2470" evidence="1">
    <location>
        <begin position="20"/>
        <end position="92"/>
    </location>
</feature>
<dbReference type="InterPro" id="IPR037119">
    <property type="entry name" value="Haem_oxidase_HugZ-like_sf"/>
</dbReference>
<proteinExistence type="predicted"/>
<keyword evidence="3" id="KW-1185">Reference proteome</keyword>
<gene>
    <name evidence="2" type="ORF">GCM10007231_06030</name>
</gene>
<evidence type="ECO:0000313" key="2">
    <source>
        <dbReference type="EMBL" id="GGD10012.1"/>
    </source>
</evidence>
<dbReference type="Pfam" id="PF10615">
    <property type="entry name" value="DUF2470"/>
    <property type="match status" value="1"/>
</dbReference>
<comment type="caution">
    <text evidence="2">The sequence shown here is derived from an EMBL/GenBank/DDBJ whole genome shotgun (WGS) entry which is preliminary data.</text>
</comment>
<sequence length="109" mass="11595">MTGVSDQRAAARFDDAVVTGVLGHMNGDHLDDSLDIVRAAGHPTATSATMTDLDTEVGVWSAVVDGQEVEVRVPWPGGPLTERPQLRVAVVKIHEEAREKLGLPPVAPH</sequence>
<dbReference type="InterPro" id="IPR019595">
    <property type="entry name" value="DUF2470"/>
</dbReference>
<evidence type="ECO:0000259" key="1">
    <source>
        <dbReference type="Pfam" id="PF10615"/>
    </source>
</evidence>
<dbReference type="EMBL" id="BMCK01000001">
    <property type="protein sequence ID" value="GGD10012.1"/>
    <property type="molecule type" value="Genomic_DNA"/>
</dbReference>
<accession>A0ABQ1Q2W2</accession>
<dbReference type="Gene3D" id="3.20.180.10">
    <property type="entry name" value="PNP-oxidase-like"/>
    <property type="match status" value="1"/>
</dbReference>
<protein>
    <recommendedName>
        <fullName evidence="1">DUF2470 domain-containing protein</fullName>
    </recommendedName>
</protein>
<reference evidence="3" key="1">
    <citation type="journal article" date="2019" name="Int. J. Syst. Evol. Microbiol.">
        <title>The Global Catalogue of Microorganisms (GCM) 10K type strain sequencing project: providing services to taxonomists for standard genome sequencing and annotation.</title>
        <authorList>
            <consortium name="The Broad Institute Genomics Platform"/>
            <consortium name="The Broad Institute Genome Sequencing Center for Infectious Disease"/>
            <person name="Wu L."/>
            <person name="Ma J."/>
        </authorList>
    </citation>
    <scope>NUCLEOTIDE SEQUENCE [LARGE SCALE GENOMIC DNA]</scope>
    <source>
        <strain evidence="3">CCM 7403</strain>
    </source>
</reference>
<organism evidence="2 3">
    <name type="scientific">Nocardioides daphniae</name>
    <dbReference type="NCBI Taxonomy" id="402297"/>
    <lineage>
        <taxon>Bacteria</taxon>
        <taxon>Bacillati</taxon>
        <taxon>Actinomycetota</taxon>
        <taxon>Actinomycetes</taxon>
        <taxon>Propionibacteriales</taxon>
        <taxon>Nocardioidaceae</taxon>
        <taxon>Nocardioides</taxon>
    </lineage>
</organism>
<dbReference type="Proteomes" id="UP000630594">
    <property type="component" value="Unassembled WGS sequence"/>
</dbReference>
<name>A0ABQ1Q2W2_9ACTN</name>
<evidence type="ECO:0000313" key="3">
    <source>
        <dbReference type="Proteomes" id="UP000630594"/>
    </source>
</evidence>